<feature type="domain" description="Thioredoxin-like fold" evidence="3">
    <location>
        <begin position="1"/>
        <end position="75"/>
    </location>
</feature>
<feature type="active site" description="Nucleophile" evidence="1">
    <location>
        <position position="10"/>
    </location>
</feature>
<keyword evidence="2" id="KW-1015">Disulfide bond</keyword>
<reference evidence="4 5" key="1">
    <citation type="submission" date="2018-05" db="EMBL/GenBank/DDBJ databases">
        <title>Genomic Encyclopedia of Type Strains, Phase IV (KMG-IV): sequencing the most valuable type-strain genomes for metagenomic binning, comparative biology and taxonomic classification.</title>
        <authorList>
            <person name="Goeker M."/>
        </authorList>
    </citation>
    <scope>NUCLEOTIDE SEQUENCE [LARGE SCALE GENOMIC DNA]</scope>
    <source>
        <strain evidence="4 5">DSM 22440</strain>
    </source>
</reference>
<keyword evidence="5" id="KW-1185">Reference proteome</keyword>
<dbReference type="InterPro" id="IPR036249">
    <property type="entry name" value="Thioredoxin-like_sf"/>
</dbReference>
<comment type="caution">
    <text evidence="4">The sequence shown here is derived from an EMBL/GenBank/DDBJ whole genome shotgun (WGS) entry which is preliminary data.</text>
</comment>
<dbReference type="AlphaFoldDB" id="A0A2V3WGZ0"/>
<name>A0A2V3WGZ0_9BACI</name>
<dbReference type="Pfam" id="PF13192">
    <property type="entry name" value="Thioredoxin_3"/>
    <property type="match status" value="1"/>
</dbReference>
<evidence type="ECO:0000256" key="1">
    <source>
        <dbReference type="PIRSR" id="PIRSR037031-50"/>
    </source>
</evidence>
<evidence type="ECO:0000313" key="4">
    <source>
        <dbReference type="EMBL" id="PXW93119.1"/>
    </source>
</evidence>
<dbReference type="InterPro" id="IPR012336">
    <property type="entry name" value="Thioredoxin-like_fold"/>
</dbReference>
<dbReference type="PANTHER" id="PTHR36450:SF1">
    <property type="entry name" value="THIOREDOXIN"/>
    <property type="match status" value="1"/>
</dbReference>
<proteinExistence type="predicted"/>
<organism evidence="4 5">
    <name type="scientific">Streptohalobacillus salinus</name>
    <dbReference type="NCBI Taxonomy" id="621096"/>
    <lineage>
        <taxon>Bacteria</taxon>
        <taxon>Bacillati</taxon>
        <taxon>Bacillota</taxon>
        <taxon>Bacilli</taxon>
        <taxon>Bacillales</taxon>
        <taxon>Bacillaceae</taxon>
        <taxon>Streptohalobacillus</taxon>
    </lineage>
</organism>
<dbReference type="Proteomes" id="UP000247922">
    <property type="component" value="Unassembled WGS sequence"/>
</dbReference>
<evidence type="ECO:0000313" key="5">
    <source>
        <dbReference type="Proteomes" id="UP000247922"/>
    </source>
</evidence>
<feature type="disulfide bond" description="Redox-active" evidence="2">
    <location>
        <begin position="10"/>
        <end position="13"/>
    </location>
</feature>
<dbReference type="SUPFAM" id="SSF52833">
    <property type="entry name" value="Thioredoxin-like"/>
    <property type="match status" value="1"/>
</dbReference>
<feature type="active site" description="Nucleophile" evidence="1">
    <location>
        <position position="13"/>
    </location>
</feature>
<dbReference type="PIRSF" id="PIRSF037031">
    <property type="entry name" value="Redox_disulphide_2"/>
    <property type="match status" value="1"/>
</dbReference>
<keyword evidence="2" id="KW-0676">Redox-active center</keyword>
<protein>
    <submittedName>
        <fullName evidence="4">Small redox-active disulfide protein 2</fullName>
    </submittedName>
</protein>
<dbReference type="OrthoDB" id="9800630at2"/>
<evidence type="ECO:0000256" key="2">
    <source>
        <dbReference type="PIRSR" id="PIRSR037031-51"/>
    </source>
</evidence>
<gene>
    <name evidence="4" type="ORF">DES38_101202</name>
</gene>
<dbReference type="PANTHER" id="PTHR36450">
    <property type="entry name" value="THIOREDOXIN"/>
    <property type="match status" value="1"/>
</dbReference>
<dbReference type="EMBL" id="QJJR01000001">
    <property type="protein sequence ID" value="PXW93119.1"/>
    <property type="molecule type" value="Genomic_DNA"/>
</dbReference>
<dbReference type="RefSeq" id="WP_110250215.1">
    <property type="nucleotide sequence ID" value="NZ_QJJR01000001.1"/>
</dbReference>
<dbReference type="InterPro" id="IPR005243">
    <property type="entry name" value="THIRX-like_proc"/>
</dbReference>
<dbReference type="NCBIfam" id="TIGR00412">
    <property type="entry name" value="redox_disulf_2"/>
    <property type="match status" value="1"/>
</dbReference>
<evidence type="ECO:0000259" key="3">
    <source>
        <dbReference type="Pfam" id="PF13192"/>
    </source>
</evidence>
<sequence>MKIQILGPGCKNCKKLQENTEKAVAALGIDATIEKVEDFAEIARFGVLKTPGLVVDGEVLISGKVPAEKTIKALLAKE</sequence>
<accession>A0A2V3WGZ0</accession>
<dbReference type="Gene3D" id="3.40.30.10">
    <property type="entry name" value="Glutaredoxin"/>
    <property type="match status" value="1"/>
</dbReference>